<feature type="transmembrane region" description="Helical" evidence="2">
    <location>
        <begin position="20"/>
        <end position="36"/>
    </location>
</feature>
<gene>
    <name evidence="3" type="ORF">HG66A1_38390</name>
</gene>
<dbReference type="Proteomes" id="UP000320421">
    <property type="component" value="Chromosome"/>
</dbReference>
<keyword evidence="4" id="KW-1185">Reference proteome</keyword>
<feature type="transmembrane region" description="Helical" evidence="2">
    <location>
        <begin position="444"/>
        <end position="464"/>
    </location>
</feature>
<evidence type="ECO:0000313" key="3">
    <source>
        <dbReference type="EMBL" id="QDT22033.1"/>
    </source>
</evidence>
<dbReference type="AlphaFoldDB" id="A0A517PRM4"/>
<feature type="transmembrane region" description="Helical" evidence="2">
    <location>
        <begin position="344"/>
        <end position="362"/>
    </location>
</feature>
<reference evidence="3 4" key="1">
    <citation type="submission" date="2019-02" db="EMBL/GenBank/DDBJ databases">
        <title>Deep-cultivation of Planctomycetes and their phenomic and genomic characterization uncovers novel biology.</title>
        <authorList>
            <person name="Wiegand S."/>
            <person name="Jogler M."/>
            <person name="Boedeker C."/>
            <person name="Pinto D."/>
            <person name="Vollmers J."/>
            <person name="Rivas-Marin E."/>
            <person name="Kohn T."/>
            <person name="Peeters S.H."/>
            <person name="Heuer A."/>
            <person name="Rast P."/>
            <person name="Oberbeckmann S."/>
            <person name="Bunk B."/>
            <person name="Jeske O."/>
            <person name="Meyerdierks A."/>
            <person name="Storesund J.E."/>
            <person name="Kallscheuer N."/>
            <person name="Luecker S."/>
            <person name="Lage O.M."/>
            <person name="Pohl T."/>
            <person name="Merkel B.J."/>
            <person name="Hornburger P."/>
            <person name="Mueller R.-W."/>
            <person name="Bruemmer F."/>
            <person name="Labrenz M."/>
            <person name="Spormann A.M."/>
            <person name="Op den Camp H."/>
            <person name="Overmann J."/>
            <person name="Amann R."/>
            <person name="Jetten M.S.M."/>
            <person name="Mascher T."/>
            <person name="Medema M.H."/>
            <person name="Devos D.P."/>
            <person name="Kaster A.-K."/>
            <person name="Ovreas L."/>
            <person name="Rohde M."/>
            <person name="Galperin M.Y."/>
            <person name="Jogler C."/>
        </authorList>
    </citation>
    <scope>NUCLEOTIDE SEQUENCE [LARGE SCALE GENOMIC DNA]</scope>
    <source>
        <strain evidence="3 4">HG66A1</strain>
    </source>
</reference>
<feature type="region of interest" description="Disordered" evidence="1">
    <location>
        <begin position="565"/>
        <end position="585"/>
    </location>
</feature>
<feature type="transmembrane region" description="Helical" evidence="2">
    <location>
        <begin position="48"/>
        <end position="68"/>
    </location>
</feature>
<dbReference type="EMBL" id="CP036266">
    <property type="protein sequence ID" value="QDT22033.1"/>
    <property type="molecule type" value="Genomic_DNA"/>
</dbReference>
<sequence>MSASASHRSVLRYIYNHNPFYVISAVLMLFAVRSAYGTIEIGSINCWIMMGVLAGYTLLLAGIGVLIVRWGKVWEDARSILLLLLLLFLGVSVSMDDLFSRVSQDQGLLLMCGGFLFSALLSEAVLWGAGIRLGVRYRIPYHLFLALFYAAPWWCSPEMHPRSPAELEWTLFLFPVVASVLFLCLWPAIRGGVSYVKSNGTPWGWPWFPWIAFGMIAACVAFRSFILCLTFGPAGPMWIKPISGPRLISFDTLWGFYFLIPLGFVLLVLLLEGAILTRNKVFQAGLVRLAPLLLLLAMPMSGGPVHTGFLFKVTDAIGSPIWLAAWMLVGFYLWAVVRRVPDAIWGGVGVLALFTIVGPQTLGTRTLIEPTPWPLLLDGALMLGLGLRRRSSGICTAGVIAATLGIWYLIPDSILAEYRFTACFHLLWLSMLVLGLTMKDDFSRVLQCASALLIPLVSVVVILNERAAEIPLIWRLSYVGSWAVGCLLIARLWSSRWFKFSFAATVGILLYTSATFAFRLAIQYLSREAVIAFIWSAAALILAFLISAHKARWLPEPAWLTFRKDTPPEPEILSPPPDVTSGEEE</sequence>
<feature type="transmembrane region" description="Helical" evidence="2">
    <location>
        <begin position="80"/>
        <end position="95"/>
    </location>
</feature>
<keyword evidence="2" id="KW-0472">Membrane</keyword>
<feature type="transmembrane region" description="Helical" evidence="2">
    <location>
        <begin position="529"/>
        <end position="548"/>
    </location>
</feature>
<feature type="transmembrane region" description="Helical" evidence="2">
    <location>
        <begin position="391"/>
        <end position="410"/>
    </location>
</feature>
<feature type="transmembrane region" description="Helical" evidence="2">
    <location>
        <begin position="167"/>
        <end position="189"/>
    </location>
</feature>
<dbReference type="OrthoDB" id="213779at2"/>
<organism evidence="3 4">
    <name type="scientific">Gimesia chilikensis</name>
    <dbReference type="NCBI Taxonomy" id="2605989"/>
    <lineage>
        <taxon>Bacteria</taxon>
        <taxon>Pseudomonadati</taxon>
        <taxon>Planctomycetota</taxon>
        <taxon>Planctomycetia</taxon>
        <taxon>Planctomycetales</taxon>
        <taxon>Planctomycetaceae</taxon>
        <taxon>Gimesia</taxon>
    </lineage>
</organism>
<evidence type="ECO:0000256" key="1">
    <source>
        <dbReference type="SAM" id="MobiDB-lite"/>
    </source>
</evidence>
<feature type="transmembrane region" description="Helical" evidence="2">
    <location>
        <begin position="254"/>
        <end position="277"/>
    </location>
</feature>
<feature type="transmembrane region" description="Helical" evidence="2">
    <location>
        <begin position="422"/>
        <end position="438"/>
    </location>
</feature>
<keyword evidence="2" id="KW-1133">Transmembrane helix</keyword>
<accession>A0A517PRM4</accession>
<feature type="transmembrane region" description="Helical" evidence="2">
    <location>
        <begin position="139"/>
        <end position="155"/>
    </location>
</feature>
<evidence type="ECO:0000313" key="4">
    <source>
        <dbReference type="Proteomes" id="UP000320421"/>
    </source>
</evidence>
<feature type="transmembrane region" description="Helical" evidence="2">
    <location>
        <begin position="289"/>
        <end position="311"/>
    </location>
</feature>
<evidence type="ECO:0008006" key="5">
    <source>
        <dbReference type="Google" id="ProtNLM"/>
    </source>
</evidence>
<feature type="transmembrane region" description="Helical" evidence="2">
    <location>
        <begin position="317"/>
        <end position="337"/>
    </location>
</feature>
<feature type="transmembrane region" description="Helical" evidence="2">
    <location>
        <begin position="107"/>
        <end position="127"/>
    </location>
</feature>
<feature type="compositionally biased region" description="Pro residues" evidence="1">
    <location>
        <begin position="569"/>
        <end position="578"/>
    </location>
</feature>
<protein>
    <recommendedName>
        <fullName evidence="5">DUF2339 domain-containing protein</fullName>
    </recommendedName>
</protein>
<feature type="transmembrane region" description="Helical" evidence="2">
    <location>
        <begin position="500"/>
        <end position="522"/>
    </location>
</feature>
<feature type="transmembrane region" description="Helical" evidence="2">
    <location>
        <begin position="476"/>
        <end position="494"/>
    </location>
</feature>
<feature type="transmembrane region" description="Helical" evidence="2">
    <location>
        <begin position="210"/>
        <end position="234"/>
    </location>
</feature>
<keyword evidence="2" id="KW-0812">Transmembrane</keyword>
<proteinExistence type="predicted"/>
<name>A0A517PRM4_9PLAN</name>
<evidence type="ECO:0000256" key="2">
    <source>
        <dbReference type="SAM" id="Phobius"/>
    </source>
</evidence>
<dbReference type="RefSeq" id="WP_145187247.1">
    <property type="nucleotide sequence ID" value="NZ_CP036266.1"/>
</dbReference>